<keyword evidence="4 6" id="KW-1133">Transmembrane helix</keyword>
<dbReference type="PANTHER" id="PTHR43840">
    <property type="entry name" value="MITOCHONDRIAL METAL TRANSPORTER 1-RELATED"/>
    <property type="match status" value="1"/>
</dbReference>
<comment type="subcellular location">
    <subcellularLocation>
        <location evidence="1">Membrane</location>
        <topology evidence="1">Multi-pass membrane protein</topology>
    </subcellularLocation>
</comment>
<evidence type="ECO:0000256" key="5">
    <source>
        <dbReference type="ARBA" id="ARBA00023136"/>
    </source>
</evidence>
<dbReference type="PANTHER" id="PTHR43840:SF15">
    <property type="entry name" value="MITOCHONDRIAL METAL TRANSPORTER 1-RELATED"/>
    <property type="match status" value="1"/>
</dbReference>
<dbReference type="InterPro" id="IPR050291">
    <property type="entry name" value="CDF_Transporter"/>
</dbReference>
<dbReference type="GO" id="GO:0005886">
    <property type="term" value="C:plasma membrane"/>
    <property type="evidence" value="ECO:0007669"/>
    <property type="project" value="TreeGrafter"/>
</dbReference>
<keyword evidence="5 6" id="KW-0472">Membrane</keyword>
<evidence type="ECO:0000256" key="2">
    <source>
        <dbReference type="ARBA" id="ARBA00022448"/>
    </source>
</evidence>
<reference evidence="8 9" key="1">
    <citation type="submission" date="2014-12" db="EMBL/GenBank/DDBJ databases">
        <title>Genome sequencing of Photobacterium gaetbulicola AD005a.</title>
        <authorList>
            <person name="Adrian T.G.S."/>
            <person name="Chan K.G."/>
        </authorList>
    </citation>
    <scope>NUCLEOTIDE SEQUENCE [LARGE SCALE GENOMIC DNA]</scope>
    <source>
        <strain evidence="8 9">AD005a</strain>
    </source>
</reference>
<evidence type="ECO:0000256" key="1">
    <source>
        <dbReference type="ARBA" id="ARBA00004141"/>
    </source>
</evidence>
<dbReference type="Gene3D" id="1.20.1510.10">
    <property type="entry name" value="Cation efflux protein transmembrane domain"/>
    <property type="match status" value="1"/>
</dbReference>
<sequence>MQCNVALERKLLQFSTFSALLFALLGIGFGLWMGSLVIIFDGAYSLVSLALTVLSLAAAAYIRSPAQKGSESCQKVEPMVIAFKGLVITLMCCVSLSSAIMAIVNGGRDVDTGLALLFGVINVVGCLATYLVMRKYGQCSGSNLVVAESKQWMMDTVISGAVMVGFIVATLMQHIGLAAYSVYADPVMVVVASVYFVIVPLKMMLGALKELRTPVDYRTVTGLR</sequence>
<keyword evidence="2" id="KW-0813">Transport</keyword>
<dbReference type="RefSeq" id="WP_039462666.1">
    <property type="nucleotide sequence ID" value="NZ_JWLZ01000159.1"/>
</dbReference>
<dbReference type="Proteomes" id="UP000031278">
    <property type="component" value="Unassembled WGS sequence"/>
</dbReference>
<proteinExistence type="predicted"/>
<feature type="transmembrane region" description="Helical" evidence="6">
    <location>
        <begin position="38"/>
        <end position="62"/>
    </location>
</feature>
<feature type="transmembrane region" description="Helical" evidence="6">
    <location>
        <begin position="83"/>
        <end position="107"/>
    </location>
</feature>
<evidence type="ECO:0000256" key="3">
    <source>
        <dbReference type="ARBA" id="ARBA00022692"/>
    </source>
</evidence>
<dbReference type="AlphaFoldDB" id="A0A0B9H3A7"/>
<dbReference type="GO" id="GO:0006882">
    <property type="term" value="P:intracellular zinc ion homeostasis"/>
    <property type="evidence" value="ECO:0007669"/>
    <property type="project" value="TreeGrafter"/>
</dbReference>
<evidence type="ECO:0000256" key="4">
    <source>
        <dbReference type="ARBA" id="ARBA00022989"/>
    </source>
</evidence>
<feature type="domain" description="Cation efflux protein transmembrane" evidence="7">
    <location>
        <begin position="14"/>
        <end position="211"/>
    </location>
</feature>
<comment type="caution">
    <text evidence="8">The sequence shown here is derived from an EMBL/GenBank/DDBJ whole genome shotgun (WGS) entry which is preliminary data.</text>
</comment>
<dbReference type="EMBL" id="JWLZ01000159">
    <property type="protein sequence ID" value="KHT63372.1"/>
    <property type="molecule type" value="Genomic_DNA"/>
</dbReference>
<organism evidence="8 9">
    <name type="scientific">Photobacterium gaetbulicola</name>
    <dbReference type="NCBI Taxonomy" id="1295392"/>
    <lineage>
        <taxon>Bacteria</taxon>
        <taxon>Pseudomonadati</taxon>
        <taxon>Pseudomonadota</taxon>
        <taxon>Gammaproteobacteria</taxon>
        <taxon>Vibrionales</taxon>
        <taxon>Vibrionaceae</taxon>
        <taxon>Photobacterium</taxon>
    </lineage>
</organism>
<dbReference type="InterPro" id="IPR058533">
    <property type="entry name" value="Cation_efflux_TM"/>
</dbReference>
<gene>
    <name evidence="8" type="ORF">RJ45_13390</name>
</gene>
<dbReference type="GO" id="GO:0015093">
    <property type="term" value="F:ferrous iron transmembrane transporter activity"/>
    <property type="evidence" value="ECO:0007669"/>
    <property type="project" value="TreeGrafter"/>
</dbReference>
<accession>A0A0B9H3A7</accession>
<feature type="transmembrane region" description="Helical" evidence="6">
    <location>
        <begin position="12"/>
        <end position="32"/>
    </location>
</feature>
<feature type="transmembrane region" description="Helical" evidence="6">
    <location>
        <begin position="113"/>
        <end position="132"/>
    </location>
</feature>
<protein>
    <submittedName>
        <fullName evidence="8">Cobalt-zinc-cadmium resistance protein</fullName>
    </submittedName>
</protein>
<dbReference type="InterPro" id="IPR027469">
    <property type="entry name" value="Cation_efflux_TMD_sf"/>
</dbReference>
<keyword evidence="3 6" id="KW-0812">Transmembrane</keyword>
<dbReference type="Pfam" id="PF01545">
    <property type="entry name" value="Cation_efflux"/>
    <property type="match status" value="1"/>
</dbReference>
<feature type="transmembrane region" description="Helical" evidence="6">
    <location>
        <begin position="187"/>
        <end position="208"/>
    </location>
</feature>
<evidence type="ECO:0000313" key="8">
    <source>
        <dbReference type="EMBL" id="KHT63372.1"/>
    </source>
</evidence>
<dbReference type="GO" id="GO:0015341">
    <property type="term" value="F:zinc efflux antiporter activity"/>
    <property type="evidence" value="ECO:0007669"/>
    <property type="project" value="TreeGrafter"/>
</dbReference>
<dbReference type="SUPFAM" id="SSF161111">
    <property type="entry name" value="Cation efflux protein transmembrane domain-like"/>
    <property type="match status" value="1"/>
</dbReference>
<feature type="transmembrane region" description="Helical" evidence="6">
    <location>
        <begin position="152"/>
        <end position="175"/>
    </location>
</feature>
<evidence type="ECO:0000256" key="6">
    <source>
        <dbReference type="SAM" id="Phobius"/>
    </source>
</evidence>
<dbReference type="GO" id="GO:0015086">
    <property type="term" value="F:cadmium ion transmembrane transporter activity"/>
    <property type="evidence" value="ECO:0007669"/>
    <property type="project" value="TreeGrafter"/>
</dbReference>
<evidence type="ECO:0000313" key="9">
    <source>
        <dbReference type="Proteomes" id="UP000031278"/>
    </source>
</evidence>
<name>A0A0B9H3A7_9GAMM</name>
<evidence type="ECO:0000259" key="7">
    <source>
        <dbReference type="Pfam" id="PF01545"/>
    </source>
</evidence>